<dbReference type="CDD" id="cd00840">
    <property type="entry name" value="MPP_Mre11_N"/>
    <property type="match status" value="1"/>
</dbReference>
<gene>
    <name evidence="5" type="ORF">D9R14_02860</name>
</gene>
<evidence type="ECO:0000313" key="5">
    <source>
        <dbReference type="EMBL" id="RLP80961.1"/>
    </source>
</evidence>
<dbReference type="EMBL" id="RCTF01000002">
    <property type="protein sequence ID" value="RLP80961.1"/>
    <property type="molecule type" value="Genomic_DNA"/>
</dbReference>
<keyword evidence="2" id="KW-0378">Hydrolase</keyword>
<evidence type="ECO:0000256" key="2">
    <source>
        <dbReference type="ARBA" id="ARBA00022801"/>
    </source>
</evidence>
<comment type="caution">
    <text evidence="5">The sequence shown here is derived from an EMBL/GenBank/DDBJ whole genome shotgun (WGS) entry which is preliminary data.</text>
</comment>
<evidence type="ECO:0000259" key="4">
    <source>
        <dbReference type="Pfam" id="PF00149"/>
    </source>
</evidence>
<dbReference type="PANTHER" id="PTHR30337:SF0">
    <property type="entry name" value="NUCLEASE SBCCD SUBUNIT D"/>
    <property type="match status" value="1"/>
</dbReference>
<dbReference type="GO" id="GO:0004527">
    <property type="term" value="F:exonuclease activity"/>
    <property type="evidence" value="ECO:0007669"/>
    <property type="project" value="UniProtKB-KW"/>
</dbReference>
<evidence type="ECO:0000313" key="6">
    <source>
        <dbReference type="Proteomes" id="UP000269692"/>
    </source>
</evidence>
<dbReference type="InterPro" id="IPR050535">
    <property type="entry name" value="DNA_Repair-Maintenance_Comp"/>
</dbReference>
<dbReference type="InterPro" id="IPR014577">
    <property type="entry name" value="UCP033093_metalloPase"/>
</dbReference>
<dbReference type="Pfam" id="PF00149">
    <property type="entry name" value="Metallophos"/>
    <property type="match status" value="1"/>
</dbReference>
<dbReference type="AlphaFoldDB" id="A0A3L7AMW6"/>
<sequence length="377" mass="40972">MPLRLIHTSDWQIGKVFRFLDAATMGLLQEARLAAITRLGGEAQARGATHVLVAGDVYDMEALSTRSLNQPLERMRNFPGVRWHLIPANHDPHRPNGLWDQLVRRGLPENVHAHLSRAPVALEAGAFLLPAPLFHRHTLDDPTAWMDSAATPEGAVRIGLAHGSVTGFGPEGTDQPNYISPLRPQAADLAYLALGDWHRQQQIGPRCWYSGTPEPDAFDVEAGKALLVEIDGPGAGPRVTPFETGQFRWLALDAQLNARADIDHLAARLRALGGALDKVLVHLEVEGALSLQDRSAFEAEIVEGVSAALCVLRVDERRLFPSPTAEDLDRIDRGGFVRAAAEHLRTLAAGGGAEGALAAEALQKLYVEHMKLEAGRR</sequence>
<dbReference type="InterPro" id="IPR004843">
    <property type="entry name" value="Calcineurin-like_PHP"/>
</dbReference>
<name>A0A3L7AMW6_9HYPH</name>
<organism evidence="5 6">
    <name type="scientific">Xanthobacter tagetidis</name>
    <dbReference type="NCBI Taxonomy" id="60216"/>
    <lineage>
        <taxon>Bacteria</taxon>
        <taxon>Pseudomonadati</taxon>
        <taxon>Pseudomonadota</taxon>
        <taxon>Alphaproteobacteria</taxon>
        <taxon>Hyphomicrobiales</taxon>
        <taxon>Xanthobacteraceae</taxon>
        <taxon>Xanthobacter</taxon>
    </lineage>
</organism>
<reference evidence="5 6" key="1">
    <citation type="submission" date="2018-10" db="EMBL/GenBank/DDBJ databases">
        <title>Xanthobacter tagetidis genome sequencing and assembly.</title>
        <authorList>
            <person name="Maclea K.S."/>
            <person name="Goen A.E."/>
            <person name="Fatima S.A."/>
        </authorList>
    </citation>
    <scope>NUCLEOTIDE SEQUENCE [LARGE SCALE GENOMIC DNA]</scope>
    <source>
        <strain evidence="5 6">ATCC 700314</strain>
    </source>
</reference>
<dbReference type="RefSeq" id="WP_121621813.1">
    <property type="nucleotide sequence ID" value="NZ_JACIIW010000003.1"/>
</dbReference>
<evidence type="ECO:0000256" key="1">
    <source>
        <dbReference type="ARBA" id="ARBA00022722"/>
    </source>
</evidence>
<dbReference type="PANTHER" id="PTHR30337">
    <property type="entry name" value="COMPONENT OF ATP-DEPENDENT DSDNA EXONUCLEASE"/>
    <property type="match status" value="1"/>
</dbReference>
<keyword evidence="6" id="KW-1185">Reference proteome</keyword>
<feature type="domain" description="Calcineurin-like phosphoesterase" evidence="4">
    <location>
        <begin position="3"/>
        <end position="100"/>
    </location>
</feature>
<proteinExistence type="predicted"/>
<protein>
    <submittedName>
        <fullName evidence="5">DNA repair exonuclease</fullName>
    </submittedName>
</protein>
<keyword evidence="1" id="KW-0540">Nuclease</keyword>
<dbReference type="OrthoDB" id="9773856at2"/>
<dbReference type="PIRSF" id="PIRSF033093">
    <property type="entry name" value="UCP_ML1119"/>
    <property type="match status" value="1"/>
</dbReference>
<dbReference type="InterPro" id="IPR029052">
    <property type="entry name" value="Metallo-depent_PP-like"/>
</dbReference>
<keyword evidence="3 5" id="KW-0269">Exonuclease</keyword>
<dbReference type="Proteomes" id="UP000269692">
    <property type="component" value="Unassembled WGS sequence"/>
</dbReference>
<dbReference type="Gene3D" id="3.60.21.10">
    <property type="match status" value="1"/>
</dbReference>
<dbReference type="SUPFAM" id="SSF56300">
    <property type="entry name" value="Metallo-dependent phosphatases"/>
    <property type="match status" value="1"/>
</dbReference>
<dbReference type="InterPro" id="IPR041796">
    <property type="entry name" value="Mre11_N"/>
</dbReference>
<accession>A0A3L7AMW6</accession>
<evidence type="ECO:0000256" key="3">
    <source>
        <dbReference type="ARBA" id="ARBA00022839"/>
    </source>
</evidence>